<feature type="transmembrane region" description="Helical" evidence="1">
    <location>
        <begin position="26"/>
        <end position="47"/>
    </location>
</feature>
<dbReference type="AlphaFoldDB" id="A0A4Q9HKS0"/>
<name>A0A4Q9HKS0_STRKA</name>
<sequence>MWTLPHPIRASAHPIRALPHPHTGEGAAVLGLLTLALLGTVLLATAPLRDRPVAGGALAAVGVSVFLVVAALWHHYHRAAARRARPTAPAAVDGRWFTAESLEGFPGAVARGPGAPDRDRLYLAWILATQGHDAAWIGHRLGLPAEVVHPLVDAARERR</sequence>
<organism evidence="2 3">
    <name type="scientific">Streptomyces kasugaensis</name>
    <dbReference type="NCBI Taxonomy" id="1946"/>
    <lineage>
        <taxon>Bacteria</taxon>
        <taxon>Bacillati</taxon>
        <taxon>Actinomycetota</taxon>
        <taxon>Actinomycetes</taxon>
        <taxon>Kitasatosporales</taxon>
        <taxon>Streptomycetaceae</taxon>
        <taxon>Streptomyces</taxon>
    </lineage>
</organism>
<dbReference type="OrthoDB" id="4249623at2"/>
<feature type="transmembrane region" description="Helical" evidence="1">
    <location>
        <begin position="53"/>
        <end position="73"/>
    </location>
</feature>
<keyword evidence="1" id="KW-1133">Transmembrane helix</keyword>
<dbReference type="Proteomes" id="UP000292452">
    <property type="component" value="Unassembled WGS sequence"/>
</dbReference>
<evidence type="ECO:0000313" key="2">
    <source>
        <dbReference type="EMBL" id="TBO54929.1"/>
    </source>
</evidence>
<dbReference type="EMBL" id="SIXH01000649">
    <property type="protein sequence ID" value="TBO54929.1"/>
    <property type="molecule type" value="Genomic_DNA"/>
</dbReference>
<gene>
    <name evidence="2" type="ORF">EYS09_35945</name>
</gene>
<comment type="caution">
    <text evidence="2">The sequence shown here is derived from an EMBL/GenBank/DDBJ whole genome shotgun (WGS) entry which is preliminary data.</text>
</comment>
<reference evidence="2 3" key="1">
    <citation type="submission" date="2019-02" db="EMBL/GenBank/DDBJ databases">
        <title>Draft Genome Sequence of Streptomyces sp. AM-2504, identified by 16S rRNA comparative analysis as a Streptomyces Kasugaensis strain.</title>
        <authorList>
            <person name="Napolioni V."/>
            <person name="Giuliodori A.M."/>
            <person name="Spurio R."/>
            <person name="Fabbretti A."/>
        </authorList>
    </citation>
    <scope>NUCLEOTIDE SEQUENCE [LARGE SCALE GENOMIC DNA]</scope>
    <source>
        <strain evidence="2 3">AM-2504</strain>
    </source>
</reference>
<dbReference type="RefSeq" id="WP_094794271.1">
    <property type="nucleotide sequence ID" value="NZ_NDXL01000002.1"/>
</dbReference>
<accession>A0A4Q9HKS0</accession>
<keyword evidence="1" id="KW-0472">Membrane</keyword>
<protein>
    <submittedName>
        <fullName evidence="2">Uncharacterized protein</fullName>
    </submittedName>
</protein>
<proteinExistence type="predicted"/>
<keyword evidence="1" id="KW-0812">Transmembrane</keyword>
<evidence type="ECO:0000256" key="1">
    <source>
        <dbReference type="SAM" id="Phobius"/>
    </source>
</evidence>
<keyword evidence="3" id="KW-1185">Reference proteome</keyword>
<evidence type="ECO:0000313" key="3">
    <source>
        <dbReference type="Proteomes" id="UP000292452"/>
    </source>
</evidence>